<dbReference type="SMART" id="SM00228">
    <property type="entry name" value="PDZ"/>
    <property type="match status" value="1"/>
</dbReference>
<dbReference type="InterPro" id="IPR001478">
    <property type="entry name" value="PDZ"/>
</dbReference>
<dbReference type="InterPro" id="IPR036034">
    <property type="entry name" value="PDZ_sf"/>
</dbReference>
<gene>
    <name evidence="2" type="ORF">GCM10010844_38730</name>
</gene>
<dbReference type="EMBL" id="BMPE01000022">
    <property type="protein sequence ID" value="GGL16121.1"/>
    <property type="molecule type" value="Genomic_DNA"/>
</dbReference>
<proteinExistence type="predicted"/>
<organism evidence="2 3">
    <name type="scientific">Deinococcus radiotolerans</name>
    <dbReference type="NCBI Taxonomy" id="1309407"/>
    <lineage>
        <taxon>Bacteria</taxon>
        <taxon>Thermotogati</taxon>
        <taxon>Deinococcota</taxon>
        <taxon>Deinococci</taxon>
        <taxon>Deinococcales</taxon>
        <taxon>Deinococcaceae</taxon>
        <taxon>Deinococcus</taxon>
    </lineage>
</organism>
<evidence type="ECO:0000313" key="3">
    <source>
        <dbReference type="Proteomes" id="UP000604341"/>
    </source>
</evidence>
<keyword evidence="3" id="KW-1185">Reference proteome</keyword>
<dbReference type="SUPFAM" id="SSF50156">
    <property type="entry name" value="PDZ domain-like"/>
    <property type="match status" value="1"/>
</dbReference>
<evidence type="ECO:0000313" key="2">
    <source>
        <dbReference type="EMBL" id="GGL16121.1"/>
    </source>
</evidence>
<evidence type="ECO:0000259" key="1">
    <source>
        <dbReference type="PROSITE" id="PS50106"/>
    </source>
</evidence>
<accession>A0ABQ2FQ66</accession>
<sequence length="111" mass="12223">MFGDEINHRGHLRLLRRHMPAQQGLGMTRAQLEPMRDGLGVRSRQAFEGSPAHQAGMQAGDEIIAVDEMNVQNALFHELRLSAAPGVSSTFRVQRADGTHDLTITRVARPG</sequence>
<feature type="domain" description="PDZ" evidence="1">
    <location>
        <begin position="11"/>
        <end position="73"/>
    </location>
</feature>
<comment type="caution">
    <text evidence="2">The sequence shown here is derived from an EMBL/GenBank/DDBJ whole genome shotgun (WGS) entry which is preliminary data.</text>
</comment>
<dbReference type="Gene3D" id="2.30.42.10">
    <property type="match status" value="1"/>
</dbReference>
<dbReference type="InterPro" id="IPR041489">
    <property type="entry name" value="PDZ_6"/>
</dbReference>
<dbReference type="Proteomes" id="UP000604341">
    <property type="component" value="Unassembled WGS sequence"/>
</dbReference>
<protein>
    <recommendedName>
        <fullName evidence="1">PDZ domain-containing protein</fullName>
    </recommendedName>
</protein>
<dbReference type="Pfam" id="PF17820">
    <property type="entry name" value="PDZ_6"/>
    <property type="match status" value="1"/>
</dbReference>
<name>A0ABQ2FQ66_9DEIO</name>
<dbReference type="PROSITE" id="PS50106">
    <property type="entry name" value="PDZ"/>
    <property type="match status" value="1"/>
</dbReference>
<reference evidence="3" key="1">
    <citation type="journal article" date="2019" name="Int. J. Syst. Evol. Microbiol.">
        <title>The Global Catalogue of Microorganisms (GCM) 10K type strain sequencing project: providing services to taxonomists for standard genome sequencing and annotation.</title>
        <authorList>
            <consortium name="The Broad Institute Genomics Platform"/>
            <consortium name="The Broad Institute Genome Sequencing Center for Infectious Disease"/>
            <person name="Wu L."/>
            <person name="Ma J."/>
        </authorList>
    </citation>
    <scope>NUCLEOTIDE SEQUENCE [LARGE SCALE GENOMIC DNA]</scope>
    <source>
        <strain evidence="3">JCM 19173</strain>
    </source>
</reference>